<dbReference type="HOGENOM" id="CLU_314660_0_0_0"/>
<evidence type="ECO:0000256" key="2">
    <source>
        <dbReference type="ARBA" id="ARBA00009348"/>
    </source>
</evidence>
<comment type="catalytic activity">
    <reaction evidence="1">
        <text>Hydrolysis of alpha-(2-&gt;3)-, alpha-(2-&gt;6)-, alpha-(2-&gt;8)- glycosidic linkages of terminal sialic acid residues in oligosaccharides, glycoproteins, glycolipids, colominic acid and synthetic substrates.</text>
        <dbReference type="EC" id="3.2.1.18"/>
    </reaction>
</comment>
<dbReference type="InterPro" id="IPR036278">
    <property type="entry name" value="Sialidase_sf"/>
</dbReference>
<evidence type="ECO:0000256" key="4">
    <source>
        <dbReference type="SAM" id="Phobius"/>
    </source>
</evidence>
<feature type="transmembrane region" description="Helical" evidence="4">
    <location>
        <begin position="899"/>
        <end position="923"/>
    </location>
</feature>
<dbReference type="PANTHER" id="PTHR10628">
    <property type="entry name" value="SIALIDASE"/>
    <property type="match status" value="1"/>
</dbReference>
<dbReference type="PANTHER" id="PTHR10628:SF30">
    <property type="entry name" value="EXO-ALPHA-SIALIDASE"/>
    <property type="match status" value="1"/>
</dbReference>
<dbReference type="GO" id="GO:0009313">
    <property type="term" value="P:oligosaccharide catabolic process"/>
    <property type="evidence" value="ECO:0007669"/>
    <property type="project" value="TreeGrafter"/>
</dbReference>
<dbReference type="eggNOG" id="COG4409">
    <property type="taxonomic scope" value="Bacteria"/>
</dbReference>
<dbReference type="InterPro" id="IPR026856">
    <property type="entry name" value="Sialidase_fam"/>
</dbReference>
<keyword evidence="4" id="KW-1133">Transmembrane helix</keyword>
<protein>
    <recommendedName>
        <fullName evidence="3">exo-alpha-sialidase</fullName>
        <ecNumber evidence="3">3.2.1.18</ecNumber>
    </recommendedName>
</protein>
<dbReference type="GO" id="GO:0004308">
    <property type="term" value="F:exo-alpha-sialidase activity"/>
    <property type="evidence" value="ECO:0007669"/>
    <property type="project" value="UniProtKB-EC"/>
</dbReference>
<name>E8MXF1_ANATU</name>
<dbReference type="Gene3D" id="2.120.10.10">
    <property type="match status" value="2"/>
</dbReference>
<accession>E8MXF1</accession>
<keyword evidence="6" id="KW-1185">Reference proteome</keyword>
<dbReference type="InParanoid" id="E8MXF1"/>
<dbReference type="KEGG" id="atm:ANT_20060"/>
<dbReference type="EMBL" id="AP012029">
    <property type="protein sequence ID" value="BAJ64032.1"/>
    <property type="molecule type" value="Genomic_DNA"/>
</dbReference>
<dbReference type="GO" id="GO:0006689">
    <property type="term" value="P:ganglioside catabolic process"/>
    <property type="evidence" value="ECO:0007669"/>
    <property type="project" value="TreeGrafter"/>
</dbReference>
<evidence type="ECO:0000313" key="5">
    <source>
        <dbReference type="EMBL" id="BAJ64032.1"/>
    </source>
</evidence>
<keyword evidence="4" id="KW-0472">Membrane</keyword>
<dbReference type="SUPFAM" id="SSF50939">
    <property type="entry name" value="Sialidases"/>
    <property type="match status" value="2"/>
</dbReference>
<evidence type="ECO:0000313" key="6">
    <source>
        <dbReference type="Proteomes" id="UP000008922"/>
    </source>
</evidence>
<proteinExistence type="inferred from homology"/>
<dbReference type="OrthoDB" id="150585at2"/>
<dbReference type="CDD" id="cd15482">
    <property type="entry name" value="Sialidase_non-viral"/>
    <property type="match status" value="2"/>
</dbReference>
<evidence type="ECO:0000256" key="1">
    <source>
        <dbReference type="ARBA" id="ARBA00000427"/>
    </source>
</evidence>
<dbReference type="Proteomes" id="UP000008922">
    <property type="component" value="Chromosome"/>
</dbReference>
<dbReference type="GO" id="GO:0016020">
    <property type="term" value="C:membrane"/>
    <property type="evidence" value="ECO:0007669"/>
    <property type="project" value="TreeGrafter"/>
</dbReference>
<keyword evidence="4" id="KW-0812">Transmembrane</keyword>
<dbReference type="GO" id="GO:0005737">
    <property type="term" value="C:cytoplasm"/>
    <property type="evidence" value="ECO:0007669"/>
    <property type="project" value="TreeGrafter"/>
</dbReference>
<comment type="similarity">
    <text evidence="2">Belongs to the glycosyl hydrolase 33 family.</text>
</comment>
<dbReference type="AlphaFoldDB" id="E8MXF1"/>
<gene>
    <name evidence="5" type="ordered locus">ANT_20060</name>
</gene>
<sequence>MMFLKRLISLFTLLFLFFSIEWIPASAPVFAQSRTNRWDTPQNISKSGESLNPILGADANGDLHVFWADPRSGVYYAYTTPEGWSTPQKASFPIPREVMNSTLAFQHASPRLVHSIGTRMYLFWKDENFLVFNIGNVGSSEKLTSWMPTRLIARLVTHYDVQVDRDGIIHLAYLQAEDYANNPAGIYYTRSLDFGGTWSLPILILPSIYFRSLLPVIQSGIEPPQPIMNSLDLSIAQHGEQKIIYLAFDQQPRKKVWIAQSDNGGQNWNAPIEIDAASSSGGISSPENIHVASMQEHAVLVWQVRQSETVCFTYFKQSEDAGKTWSARQRLNTPFLTCSDHIEFLENPDNLPLLSFYTQKLLYFTTWDGRNWSEIFNEPYALSFMDPETSNGVSLNLFNLTFIHPGKIALTGVDINANHDIWVRSANVEDISSWLPQNPGWKPPQIIQTTDNSISDLQIIEDQQKHWHAFWLQDEILELPPGTLVRPQPQRIAYYAFLDGTRWSFPIAMFKPLASSDTSQPIEEQIARLKVTVDAENRFLALWQNQIGGEVFFSWSKGKESLSALDWSPPTLVYPIPNEATDFSIKTSPEHSIKVAYTIPINENRGVYIIESKDSGKTWTKPVTVINGVSLGWETVSKPVLTFTTDGGLHLSAINQSLREGNPDKGLYETHSYDQGNSWTPPEKVSSNLILWNTLLAFGNTLHRIWAEREPGDNRAVLLHQISQDSGRTWGKVTRITEWNDLSVAVQATTDEAGQVHLIVLSTQPLGNDTLRYMVWTLAGWDEIDTLDLGGVGKTSQEIPLDIKVRKDGFAGFLIGLNLYNPQQNRDVMTLLGSDRTVKIPPAPVLPTSIPETPILPSPTPTSAPSLTQVSETTFTPHLQSTTAPPTMSISTPFSSSSVFLIGGVFSGLVFLTVLGFVGFRYLKKKRSF</sequence>
<dbReference type="EC" id="3.2.1.18" evidence="3"/>
<evidence type="ECO:0000256" key="3">
    <source>
        <dbReference type="ARBA" id="ARBA00012733"/>
    </source>
</evidence>
<reference evidence="5 6" key="1">
    <citation type="submission" date="2010-12" db="EMBL/GenBank/DDBJ databases">
        <title>Whole genome sequence of Anaerolinea thermophila UNI-1.</title>
        <authorList>
            <person name="Narita-Yamada S."/>
            <person name="Kishi E."/>
            <person name="Watanabe Y."/>
            <person name="Takasaki K."/>
            <person name="Ankai A."/>
            <person name="Oguchi A."/>
            <person name="Fukui S."/>
            <person name="Takahashi M."/>
            <person name="Yashiro I."/>
            <person name="Hosoyama A."/>
            <person name="Sekiguchi Y."/>
            <person name="Hanada S."/>
            <person name="Fujita N."/>
        </authorList>
    </citation>
    <scope>NUCLEOTIDE SEQUENCE [LARGE SCALE GENOMIC DNA]</scope>
    <source>
        <strain evidence="6">DSM 14523 / JCM 11388 / NBRC 100420 / UNI-1</strain>
    </source>
</reference>
<dbReference type="STRING" id="926569.ANT_20060"/>
<organism evidence="5 6">
    <name type="scientific">Anaerolinea thermophila (strain DSM 14523 / JCM 11388 / NBRC 100420 / UNI-1)</name>
    <dbReference type="NCBI Taxonomy" id="926569"/>
    <lineage>
        <taxon>Bacteria</taxon>
        <taxon>Bacillati</taxon>
        <taxon>Chloroflexota</taxon>
        <taxon>Anaerolineae</taxon>
        <taxon>Anaerolineales</taxon>
        <taxon>Anaerolineaceae</taxon>
        <taxon>Anaerolinea</taxon>
    </lineage>
</organism>